<keyword evidence="4" id="KW-1185">Reference proteome</keyword>
<dbReference type="Proteomes" id="UP000297245">
    <property type="component" value="Unassembled WGS sequence"/>
</dbReference>
<organism evidence="3 4">
    <name type="scientific">Dendrothele bispora (strain CBS 962.96)</name>
    <dbReference type="NCBI Taxonomy" id="1314807"/>
    <lineage>
        <taxon>Eukaryota</taxon>
        <taxon>Fungi</taxon>
        <taxon>Dikarya</taxon>
        <taxon>Basidiomycota</taxon>
        <taxon>Agaricomycotina</taxon>
        <taxon>Agaricomycetes</taxon>
        <taxon>Agaricomycetidae</taxon>
        <taxon>Agaricales</taxon>
        <taxon>Agaricales incertae sedis</taxon>
        <taxon>Dendrothele</taxon>
    </lineage>
</organism>
<dbReference type="SUPFAM" id="SSF49503">
    <property type="entry name" value="Cupredoxins"/>
    <property type="match status" value="2"/>
</dbReference>
<dbReference type="Gene3D" id="2.60.40.420">
    <property type="entry name" value="Cupredoxins - blue copper proteins"/>
    <property type="match status" value="2"/>
</dbReference>
<feature type="compositionally biased region" description="Gly residues" evidence="1">
    <location>
        <begin position="333"/>
        <end position="346"/>
    </location>
</feature>
<keyword evidence="2" id="KW-0732">Signal</keyword>
<feature type="region of interest" description="Disordered" evidence="1">
    <location>
        <begin position="325"/>
        <end position="349"/>
    </location>
</feature>
<gene>
    <name evidence="3" type="ORF">K435DRAFT_692209</name>
</gene>
<dbReference type="AlphaFoldDB" id="A0A4S8L282"/>
<dbReference type="OrthoDB" id="1921208at2759"/>
<proteinExistence type="predicted"/>
<evidence type="ECO:0000256" key="2">
    <source>
        <dbReference type="SAM" id="SignalP"/>
    </source>
</evidence>
<sequence>MIRPSLRLASFALSAIPAVFAANFDVAVGPNGNLVFYPEFVIANPGDTVNFVFHPKNHSVTQSSFDAPCVPLEGGLDLGFVPVPVGSEGGPLPNWSVVVNDTNPVWIHCEQTQPVSHCGAGMVFAINPPPADSDHSFEAFKAKAIQINGTASMSPVVSTPPPQSWAEATATVTHDQSTWLTTYTSYEGTPEPTMAAQPIDHKIIVGDNKQLIYGPMNISASIGDTVTFEFHQKNHTATQSSFSSPCVAVDGGFNSGFMPVADNATEFPTFTITINDTQPIWGYCQQTVPVSHCGSGMVFSINAVESGPNNFAAFQALAMAQNGPANSAVNGGSSTGSGSGNDGANGSGSNNNNNAAISFQTPVHSVVVALSAFALGFSVL</sequence>
<reference evidence="3 4" key="1">
    <citation type="journal article" date="2019" name="Nat. Ecol. Evol.">
        <title>Megaphylogeny resolves global patterns of mushroom evolution.</title>
        <authorList>
            <person name="Varga T."/>
            <person name="Krizsan K."/>
            <person name="Foldi C."/>
            <person name="Dima B."/>
            <person name="Sanchez-Garcia M."/>
            <person name="Sanchez-Ramirez S."/>
            <person name="Szollosi G.J."/>
            <person name="Szarkandi J.G."/>
            <person name="Papp V."/>
            <person name="Albert L."/>
            <person name="Andreopoulos W."/>
            <person name="Angelini C."/>
            <person name="Antonin V."/>
            <person name="Barry K.W."/>
            <person name="Bougher N.L."/>
            <person name="Buchanan P."/>
            <person name="Buyck B."/>
            <person name="Bense V."/>
            <person name="Catcheside P."/>
            <person name="Chovatia M."/>
            <person name="Cooper J."/>
            <person name="Damon W."/>
            <person name="Desjardin D."/>
            <person name="Finy P."/>
            <person name="Geml J."/>
            <person name="Haridas S."/>
            <person name="Hughes K."/>
            <person name="Justo A."/>
            <person name="Karasinski D."/>
            <person name="Kautmanova I."/>
            <person name="Kiss B."/>
            <person name="Kocsube S."/>
            <person name="Kotiranta H."/>
            <person name="LaButti K.M."/>
            <person name="Lechner B.E."/>
            <person name="Liimatainen K."/>
            <person name="Lipzen A."/>
            <person name="Lukacs Z."/>
            <person name="Mihaltcheva S."/>
            <person name="Morgado L.N."/>
            <person name="Niskanen T."/>
            <person name="Noordeloos M.E."/>
            <person name="Ohm R.A."/>
            <person name="Ortiz-Santana B."/>
            <person name="Ovrebo C."/>
            <person name="Racz N."/>
            <person name="Riley R."/>
            <person name="Savchenko A."/>
            <person name="Shiryaev A."/>
            <person name="Soop K."/>
            <person name="Spirin V."/>
            <person name="Szebenyi C."/>
            <person name="Tomsovsky M."/>
            <person name="Tulloss R.E."/>
            <person name="Uehling J."/>
            <person name="Grigoriev I.V."/>
            <person name="Vagvolgyi C."/>
            <person name="Papp T."/>
            <person name="Martin F.M."/>
            <person name="Miettinen O."/>
            <person name="Hibbett D.S."/>
            <person name="Nagy L.G."/>
        </authorList>
    </citation>
    <scope>NUCLEOTIDE SEQUENCE [LARGE SCALE GENOMIC DNA]</scope>
    <source>
        <strain evidence="3 4">CBS 962.96</strain>
    </source>
</reference>
<dbReference type="PANTHER" id="PTHR34883:SF4">
    <property type="entry name" value="CUPREDOXIN"/>
    <property type="match status" value="1"/>
</dbReference>
<dbReference type="EMBL" id="ML179758">
    <property type="protein sequence ID" value="THU82088.1"/>
    <property type="molecule type" value="Genomic_DNA"/>
</dbReference>
<dbReference type="CDD" id="cd00920">
    <property type="entry name" value="Cupredoxin"/>
    <property type="match status" value="2"/>
</dbReference>
<accession>A0A4S8L282</accession>
<dbReference type="InterPro" id="IPR008972">
    <property type="entry name" value="Cupredoxin"/>
</dbReference>
<evidence type="ECO:0000256" key="1">
    <source>
        <dbReference type="SAM" id="MobiDB-lite"/>
    </source>
</evidence>
<protein>
    <recommendedName>
        <fullName evidence="5">Cupredoxin</fullName>
    </recommendedName>
</protein>
<evidence type="ECO:0008006" key="5">
    <source>
        <dbReference type="Google" id="ProtNLM"/>
    </source>
</evidence>
<feature type="signal peptide" evidence="2">
    <location>
        <begin position="1"/>
        <end position="21"/>
    </location>
</feature>
<name>A0A4S8L282_DENBC</name>
<feature type="chain" id="PRO_5020855307" description="Cupredoxin" evidence="2">
    <location>
        <begin position="22"/>
        <end position="380"/>
    </location>
</feature>
<dbReference type="InterPro" id="IPR052953">
    <property type="entry name" value="Ser-rich/MCO-related"/>
</dbReference>
<dbReference type="PANTHER" id="PTHR34883">
    <property type="entry name" value="SERINE-RICH PROTEIN, PUTATIVE-RELATED-RELATED"/>
    <property type="match status" value="1"/>
</dbReference>
<evidence type="ECO:0000313" key="4">
    <source>
        <dbReference type="Proteomes" id="UP000297245"/>
    </source>
</evidence>
<evidence type="ECO:0000313" key="3">
    <source>
        <dbReference type="EMBL" id="THU82088.1"/>
    </source>
</evidence>